<evidence type="ECO:0000256" key="9">
    <source>
        <dbReference type="ARBA" id="ARBA00048793"/>
    </source>
</evidence>
<dbReference type="InterPro" id="IPR008927">
    <property type="entry name" value="6-PGluconate_DH-like_C_sf"/>
</dbReference>
<comment type="similarity">
    <text evidence="2 10">Belongs to the ketopantoate reductase family.</text>
</comment>
<dbReference type="SUPFAM" id="SSF48179">
    <property type="entry name" value="6-phosphogluconate dehydrogenase C-terminal domain-like"/>
    <property type="match status" value="1"/>
</dbReference>
<dbReference type="InterPro" id="IPR013332">
    <property type="entry name" value="KPR_N"/>
</dbReference>
<dbReference type="PANTHER" id="PTHR21708:SF26">
    <property type="entry name" value="2-DEHYDROPANTOATE 2-REDUCTASE"/>
    <property type="match status" value="1"/>
</dbReference>
<keyword evidence="6 10" id="KW-0521">NADP</keyword>
<protein>
    <recommendedName>
        <fullName evidence="4 10">2-dehydropantoate 2-reductase</fullName>
        <ecNumber evidence="3 10">1.1.1.169</ecNumber>
    </recommendedName>
    <alternativeName>
        <fullName evidence="8 10">Ketopantoate reductase</fullName>
    </alternativeName>
</protein>
<evidence type="ECO:0000256" key="7">
    <source>
        <dbReference type="ARBA" id="ARBA00023002"/>
    </source>
</evidence>
<comment type="catalytic activity">
    <reaction evidence="9 10">
        <text>(R)-pantoate + NADP(+) = 2-dehydropantoate + NADPH + H(+)</text>
        <dbReference type="Rhea" id="RHEA:16233"/>
        <dbReference type="ChEBI" id="CHEBI:11561"/>
        <dbReference type="ChEBI" id="CHEBI:15378"/>
        <dbReference type="ChEBI" id="CHEBI:15980"/>
        <dbReference type="ChEBI" id="CHEBI:57783"/>
        <dbReference type="ChEBI" id="CHEBI:58349"/>
        <dbReference type="EC" id="1.1.1.169"/>
    </reaction>
</comment>
<dbReference type="InterPro" id="IPR013328">
    <property type="entry name" value="6PGD_dom2"/>
</dbReference>
<feature type="non-terminal residue" evidence="13">
    <location>
        <position position="1"/>
    </location>
</feature>
<dbReference type="SUPFAM" id="SSF51735">
    <property type="entry name" value="NAD(P)-binding Rossmann-fold domains"/>
    <property type="match status" value="1"/>
</dbReference>
<dbReference type="Gene3D" id="3.40.50.720">
    <property type="entry name" value="NAD(P)-binding Rossmann-like Domain"/>
    <property type="match status" value="1"/>
</dbReference>
<dbReference type="EC" id="1.1.1.169" evidence="3 10"/>
<dbReference type="InterPro" id="IPR013752">
    <property type="entry name" value="KPA_reductase"/>
</dbReference>
<keyword evidence="5 10" id="KW-0566">Pantothenate biosynthesis</keyword>
<evidence type="ECO:0000256" key="3">
    <source>
        <dbReference type="ARBA" id="ARBA00013014"/>
    </source>
</evidence>
<gene>
    <name evidence="13" type="ORF">HMPREF9439_00938</name>
</gene>
<keyword evidence="14" id="KW-1185">Reference proteome</keyword>
<evidence type="ECO:0000313" key="14">
    <source>
        <dbReference type="Proteomes" id="UP000005156"/>
    </source>
</evidence>
<evidence type="ECO:0000259" key="12">
    <source>
        <dbReference type="Pfam" id="PF08546"/>
    </source>
</evidence>
<dbReference type="GO" id="GO:0008677">
    <property type="term" value="F:2-dehydropantoate 2-reductase activity"/>
    <property type="evidence" value="ECO:0007669"/>
    <property type="project" value="UniProtKB-EC"/>
</dbReference>
<dbReference type="InterPro" id="IPR051402">
    <property type="entry name" value="KPR-Related"/>
</dbReference>
<dbReference type="PANTHER" id="PTHR21708">
    <property type="entry name" value="PROBABLE 2-DEHYDROPANTOATE 2-REDUCTASE"/>
    <property type="match status" value="1"/>
</dbReference>
<reference evidence="13 14" key="1">
    <citation type="submission" date="2011-02" db="EMBL/GenBank/DDBJ databases">
        <authorList>
            <person name="Weinstock G."/>
            <person name="Sodergren E."/>
            <person name="Clifton S."/>
            <person name="Fulton L."/>
            <person name="Fulton B."/>
            <person name="Courtney L."/>
            <person name="Fronick C."/>
            <person name="Harrison M."/>
            <person name="Strong C."/>
            <person name="Farmer C."/>
            <person name="Delahaunty K."/>
            <person name="Markovic C."/>
            <person name="Hall O."/>
            <person name="Minx P."/>
            <person name="Tomlinson C."/>
            <person name="Mitreva M."/>
            <person name="Hou S."/>
            <person name="Chen J."/>
            <person name="Wollam A."/>
            <person name="Pepin K.H."/>
            <person name="Johnson M."/>
            <person name="Bhonagiri V."/>
            <person name="Zhang X."/>
            <person name="Suruliraj S."/>
            <person name="Warren W."/>
            <person name="Chinwalla A."/>
            <person name="Mardis E.R."/>
            <person name="Wilson R.K."/>
        </authorList>
    </citation>
    <scope>NUCLEOTIDE SEQUENCE [LARGE SCALE GENOMIC DNA]</scope>
    <source>
        <strain evidence="13 14">YIT 11859</strain>
    </source>
</reference>
<name>F3QJ38_9BURK</name>
<keyword evidence="7 10" id="KW-0560">Oxidoreductase</keyword>
<dbReference type="GO" id="GO:0005737">
    <property type="term" value="C:cytoplasm"/>
    <property type="evidence" value="ECO:0007669"/>
    <property type="project" value="TreeGrafter"/>
</dbReference>
<dbReference type="InterPro" id="IPR003710">
    <property type="entry name" value="ApbA"/>
</dbReference>
<accession>F3QJ38</accession>
<evidence type="ECO:0000256" key="5">
    <source>
        <dbReference type="ARBA" id="ARBA00022655"/>
    </source>
</evidence>
<dbReference type="Proteomes" id="UP000005156">
    <property type="component" value="Unassembled WGS sequence"/>
</dbReference>
<evidence type="ECO:0000256" key="8">
    <source>
        <dbReference type="ARBA" id="ARBA00032024"/>
    </source>
</evidence>
<dbReference type="Pfam" id="PF08546">
    <property type="entry name" value="ApbA_C"/>
    <property type="match status" value="1"/>
</dbReference>
<dbReference type="UniPathway" id="UPA00028">
    <property type="reaction ID" value="UER00004"/>
</dbReference>
<dbReference type="InterPro" id="IPR036291">
    <property type="entry name" value="NAD(P)-bd_dom_sf"/>
</dbReference>
<dbReference type="GeneID" id="43348409"/>
<comment type="function">
    <text evidence="10">Catalyzes the NADPH-dependent reduction of ketopantoate into pantoic acid.</text>
</comment>
<evidence type="ECO:0000256" key="2">
    <source>
        <dbReference type="ARBA" id="ARBA00007870"/>
    </source>
</evidence>
<dbReference type="EMBL" id="AFBP01000021">
    <property type="protein sequence ID" value="EGG55890.1"/>
    <property type="molecule type" value="Genomic_DNA"/>
</dbReference>
<evidence type="ECO:0000256" key="10">
    <source>
        <dbReference type="RuleBase" id="RU362068"/>
    </source>
</evidence>
<dbReference type="AlphaFoldDB" id="F3QJ38"/>
<organism evidence="13 14">
    <name type="scientific">Parasutterella excrementihominis YIT 11859</name>
    <dbReference type="NCBI Taxonomy" id="762966"/>
    <lineage>
        <taxon>Bacteria</taxon>
        <taxon>Pseudomonadati</taxon>
        <taxon>Pseudomonadota</taxon>
        <taxon>Betaproteobacteria</taxon>
        <taxon>Burkholderiales</taxon>
        <taxon>Sutterellaceae</taxon>
        <taxon>Parasutterella</taxon>
    </lineage>
</organism>
<evidence type="ECO:0000256" key="1">
    <source>
        <dbReference type="ARBA" id="ARBA00004994"/>
    </source>
</evidence>
<dbReference type="NCBIfam" id="TIGR00745">
    <property type="entry name" value="apbA_panE"/>
    <property type="match status" value="1"/>
</dbReference>
<comment type="pathway">
    <text evidence="1 10">Cofactor biosynthesis; (R)-pantothenate biosynthesis; (R)-pantoate from 3-methyl-2-oxobutanoate: step 2/2.</text>
</comment>
<evidence type="ECO:0000259" key="11">
    <source>
        <dbReference type="Pfam" id="PF02558"/>
    </source>
</evidence>
<feature type="domain" description="Ketopantoate reductase C-terminal" evidence="12">
    <location>
        <begin position="195"/>
        <end position="317"/>
    </location>
</feature>
<comment type="caution">
    <text evidence="13">The sequence shown here is derived from an EMBL/GenBank/DDBJ whole genome shotgun (WGS) entry which is preliminary data.</text>
</comment>
<dbReference type="Gene3D" id="1.10.1040.10">
    <property type="entry name" value="N-(1-d-carboxylethyl)-l-norvaline Dehydrogenase, domain 2"/>
    <property type="match status" value="1"/>
</dbReference>
<dbReference type="RefSeq" id="WP_008863870.1">
    <property type="nucleotide sequence ID" value="NZ_GL883694.1"/>
</dbReference>
<evidence type="ECO:0000313" key="13">
    <source>
        <dbReference type="EMBL" id="EGG55890.1"/>
    </source>
</evidence>
<evidence type="ECO:0000256" key="6">
    <source>
        <dbReference type="ARBA" id="ARBA00022857"/>
    </source>
</evidence>
<feature type="domain" description="Ketopantoate reductase N-terminal" evidence="11">
    <location>
        <begin position="22"/>
        <end position="164"/>
    </location>
</feature>
<dbReference type="Pfam" id="PF02558">
    <property type="entry name" value="ApbA"/>
    <property type="match status" value="1"/>
</dbReference>
<sequence length="322" mass="36272">CFRQTFATAPIFMPETTKIQSVAILGRGALGVMYGDFLTPRMPEGSVYFLADAKRCTRYREQSLTANGRPCSLLFESPEELNKAPDLLIVALKGPALESALQGIKGLISENTIVISVMNGISSEDIIEQELGTHRIVHCVAQRMDALFQNGVLTYKNFGELVIGLSPEHKGEPEVLDAVVDFFDRTEMPYVVDKNILHRMWCKWMLNVGVNQTLAVYNDVFRRVHQEGEARETLKAAMREVLSLSQKEGTGLTEQDFRDYLQIIDELNPDGMPSMRQDRLANRLTEVDFFAGTVIQKAAKYGLPVPINCRLYHEIKSFEAQY</sequence>
<dbReference type="eggNOG" id="COG1893">
    <property type="taxonomic scope" value="Bacteria"/>
</dbReference>
<dbReference type="HOGENOM" id="CLU_861952_0_0_4"/>
<evidence type="ECO:0000256" key="4">
    <source>
        <dbReference type="ARBA" id="ARBA00019465"/>
    </source>
</evidence>
<dbReference type="GO" id="GO:0015940">
    <property type="term" value="P:pantothenate biosynthetic process"/>
    <property type="evidence" value="ECO:0007669"/>
    <property type="project" value="UniProtKB-UniPathway"/>
</dbReference>
<proteinExistence type="inferred from homology"/>